<reference evidence="1" key="1">
    <citation type="journal article" date="2020" name="mSystems">
        <title>Genome- and Community-Level Interaction Insights into Carbon Utilization and Element Cycling Functions of Hydrothermarchaeota in Hydrothermal Sediment.</title>
        <authorList>
            <person name="Zhou Z."/>
            <person name="Liu Y."/>
            <person name="Xu W."/>
            <person name="Pan J."/>
            <person name="Luo Z.H."/>
            <person name="Li M."/>
        </authorList>
    </citation>
    <scope>NUCLEOTIDE SEQUENCE [LARGE SCALE GENOMIC DNA]</scope>
    <source>
        <strain evidence="1">HyVt-102</strain>
    </source>
</reference>
<dbReference type="Proteomes" id="UP000885847">
    <property type="component" value="Unassembled WGS sequence"/>
</dbReference>
<gene>
    <name evidence="1" type="ORF">ENF18_04545</name>
</gene>
<proteinExistence type="predicted"/>
<organism evidence="1">
    <name type="scientific">candidate division WOR-3 bacterium</name>
    <dbReference type="NCBI Taxonomy" id="2052148"/>
    <lineage>
        <taxon>Bacteria</taxon>
        <taxon>Bacteria division WOR-3</taxon>
    </lineage>
</organism>
<comment type="caution">
    <text evidence="1">The sequence shown here is derived from an EMBL/GenBank/DDBJ whole genome shotgun (WGS) entry which is preliminary data.</text>
</comment>
<sequence length="73" mass="8150">MDVMMQLDFGDIEDVAGLYAFISNRAKICTPPYKIKIIAGCDVHYGDMAYASCIIYDIEDSVVVEQVDVRTPI</sequence>
<accession>A0A7C0ZHI4</accession>
<name>A0A7C0ZHI4_UNCW3</name>
<evidence type="ECO:0000313" key="1">
    <source>
        <dbReference type="EMBL" id="HDI83043.1"/>
    </source>
</evidence>
<protein>
    <submittedName>
        <fullName evidence="1">Uncharacterized protein</fullName>
    </submittedName>
</protein>
<dbReference type="EMBL" id="DQWE01000217">
    <property type="protein sequence ID" value="HDI83043.1"/>
    <property type="molecule type" value="Genomic_DNA"/>
</dbReference>
<dbReference type="AlphaFoldDB" id="A0A7C0ZHI4"/>
<feature type="non-terminal residue" evidence="1">
    <location>
        <position position="73"/>
    </location>
</feature>